<protein>
    <submittedName>
        <fullName evidence="1">Uncharacterized protein</fullName>
    </submittedName>
</protein>
<dbReference type="RefSeq" id="XP_007716599.1">
    <property type="nucleotide sequence ID" value="XM_007718409.1"/>
</dbReference>
<dbReference type="KEGG" id="bze:COCCADRAFT_107428"/>
<dbReference type="HOGENOM" id="CLU_3111850_0_0_1"/>
<gene>
    <name evidence="1" type="ORF">COCCADRAFT_107428</name>
</gene>
<dbReference type="GeneID" id="19143563"/>
<evidence type="ECO:0000313" key="1">
    <source>
        <dbReference type="EMBL" id="EUC29106.1"/>
    </source>
</evidence>
<keyword evidence="2" id="KW-1185">Reference proteome</keyword>
<proteinExistence type="predicted"/>
<name>W6YD60_COCC2</name>
<dbReference type="EMBL" id="KI964767">
    <property type="protein sequence ID" value="EUC29106.1"/>
    <property type="molecule type" value="Genomic_DNA"/>
</dbReference>
<sequence>QIALRDIQKVSSSRKLYFFRNLIINARLVIERFFSSYSKVMTVRYQWFFCV</sequence>
<dbReference type="Proteomes" id="UP000053841">
    <property type="component" value="Unassembled WGS sequence"/>
</dbReference>
<dbReference type="AlphaFoldDB" id="W6YD60"/>
<evidence type="ECO:0000313" key="2">
    <source>
        <dbReference type="Proteomes" id="UP000053841"/>
    </source>
</evidence>
<organism evidence="1 2">
    <name type="scientific">Cochliobolus carbonum (strain 26-R-13)</name>
    <name type="common">Maize leaf spot fungus</name>
    <name type="synonym">Bipolaris zeicola</name>
    <dbReference type="NCBI Taxonomy" id="930089"/>
    <lineage>
        <taxon>Eukaryota</taxon>
        <taxon>Fungi</taxon>
        <taxon>Dikarya</taxon>
        <taxon>Ascomycota</taxon>
        <taxon>Pezizomycotina</taxon>
        <taxon>Dothideomycetes</taxon>
        <taxon>Pleosporomycetidae</taxon>
        <taxon>Pleosporales</taxon>
        <taxon>Pleosporineae</taxon>
        <taxon>Pleosporaceae</taxon>
        <taxon>Bipolaris</taxon>
    </lineage>
</organism>
<reference evidence="1 2" key="1">
    <citation type="journal article" date="2013" name="PLoS Genet.">
        <title>Comparative genome structure, secondary metabolite, and effector coding capacity across Cochliobolus pathogens.</title>
        <authorList>
            <person name="Condon B.J."/>
            <person name="Leng Y."/>
            <person name="Wu D."/>
            <person name="Bushley K.E."/>
            <person name="Ohm R.A."/>
            <person name="Otillar R."/>
            <person name="Martin J."/>
            <person name="Schackwitz W."/>
            <person name="Grimwood J."/>
            <person name="MohdZainudin N."/>
            <person name="Xue C."/>
            <person name="Wang R."/>
            <person name="Manning V.A."/>
            <person name="Dhillon B."/>
            <person name="Tu Z.J."/>
            <person name="Steffenson B.J."/>
            <person name="Salamov A."/>
            <person name="Sun H."/>
            <person name="Lowry S."/>
            <person name="LaButti K."/>
            <person name="Han J."/>
            <person name="Copeland A."/>
            <person name="Lindquist E."/>
            <person name="Barry K."/>
            <person name="Schmutz J."/>
            <person name="Baker S.E."/>
            <person name="Ciuffetti L.M."/>
            <person name="Grigoriev I.V."/>
            <person name="Zhong S."/>
            <person name="Turgeon B.G."/>
        </authorList>
    </citation>
    <scope>NUCLEOTIDE SEQUENCE [LARGE SCALE GENOMIC DNA]</scope>
    <source>
        <strain evidence="1 2">26-R-13</strain>
    </source>
</reference>
<accession>W6YD60</accession>
<feature type="non-terminal residue" evidence="1">
    <location>
        <position position="1"/>
    </location>
</feature>